<evidence type="ECO:0000313" key="2">
    <source>
        <dbReference type="Proteomes" id="UP001601976"/>
    </source>
</evidence>
<dbReference type="InterPro" id="IPR036188">
    <property type="entry name" value="FAD/NAD-bd_sf"/>
</dbReference>
<keyword evidence="2" id="KW-1185">Reference proteome</keyword>
<gene>
    <name evidence="1" type="ORF">ACFYWW_29555</name>
</gene>
<dbReference type="SUPFAM" id="SSF51905">
    <property type="entry name" value="FAD/NAD(P)-binding domain"/>
    <property type="match status" value="1"/>
</dbReference>
<dbReference type="Proteomes" id="UP001601976">
    <property type="component" value="Unassembled WGS sequence"/>
</dbReference>
<name>A0ABW6RMM6_9ACTN</name>
<comment type="caution">
    <text evidence="1">The sequence shown here is derived from an EMBL/GenBank/DDBJ whole genome shotgun (WGS) entry which is preliminary data.</text>
</comment>
<dbReference type="RefSeq" id="WP_387897995.1">
    <property type="nucleotide sequence ID" value="NZ_JBIAPK010000011.1"/>
</dbReference>
<protein>
    <submittedName>
        <fullName evidence="1">Uncharacterized protein</fullName>
    </submittedName>
</protein>
<dbReference type="EMBL" id="JBIAPK010000011">
    <property type="protein sequence ID" value="MFF3342825.1"/>
    <property type="molecule type" value="Genomic_DNA"/>
</dbReference>
<dbReference type="Gene3D" id="3.50.50.60">
    <property type="entry name" value="FAD/NAD(P)-binding domain"/>
    <property type="match status" value="1"/>
</dbReference>
<sequence length="50" mass="5385">MVHGTWDVLVGTRRLQGHVMVYDDHGGNQALDAVEALVRAGATVEIVTPE</sequence>
<proteinExistence type="predicted"/>
<accession>A0ABW6RMM6</accession>
<evidence type="ECO:0000313" key="1">
    <source>
        <dbReference type="EMBL" id="MFF3342825.1"/>
    </source>
</evidence>
<organism evidence="1 2">
    <name type="scientific">Streptomyces flavidovirens</name>
    <dbReference type="NCBI Taxonomy" id="67298"/>
    <lineage>
        <taxon>Bacteria</taxon>
        <taxon>Bacillati</taxon>
        <taxon>Actinomycetota</taxon>
        <taxon>Actinomycetes</taxon>
        <taxon>Kitasatosporales</taxon>
        <taxon>Streptomycetaceae</taxon>
        <taxon>Streptomyces</taxon>
    </lineage>
</organism>
<reference evidence="1 2" key="1">
    <citation type="submission" date="2024-10" db="EMBL/GenBank/DDBJ databases">
        <title>The Natural Products Discovery Center: Release of the First 8490 Sequenced Strains for Exploring Actinobacteria Biosynthetic Diversity.</title>
        <authorList>
            <person name="Kalkreuter E."/>
            <person name="Kautsar S.A."/>
            <person name="Yang D."/>
            <person name="Bader C.D."/>
            <person name="Teijaro C.N."/>
            <person name="Fluegel L."/>
            <person name="Davis C.M."/>
            <person name="Simpson J.R."/>
            <person name="Lauterbach L."/>
            <person name="Steele A.D."/>
            <person name="Gui C."/>
            <person name="Meng S."/>
            <person name="Li G."/>
            <person name="Viehrig K."/>
            <person name="Ye F."/>
            <person name="Su P."/>
            <person name="Kiefer A.F."/>
            <person name="Nichols A."/>
            <person name="Cepeda A.J."/>
            <person name="Yan W."/>
            <person name="Fan B."/>
            <person name="Jiang Y."/>
            <person name="Adhikari A."/>
            <person name="Zheng C.-J."/>
            <person name="Schuster L."/>
            <person name="Cowan T.M."/>
            <person name="Smanski M.J."/>
            <person name="Chevrette M.G."/>
            <person name="De Carvalho L.P.S."/>
            <person name="Shen B."/>
        </authorList>
    </citation>
    <scope>NUCLEOTIDE SEQUENCE [LARGE SCALE GENOMIC DNA]</scope>
    <source>
        <strain evidence="1 2">NPDC003029</strain>
    </source>
</reference>